<keyword evidence="2" id="KW-0443">Lipid metabolism</keyword>
<comment type="caution">
    <text evidence="4">The sequence shown here is derived from an EMBL/GenBank/DDBJ whole genome shotgun (WGS) entry which is preliminary data.</text>
</comment>
<dbReference type="InterPro" id="IPR001753">
    <property type="entry name" value="Enoyl-CoA_hydra/iso"/>
</dbReference>
<dbReference type="InterPro" id="IPR014748">
    <property type="entry name" value="Enoyl-CoA_hydra_C"/>
</dbReference>
<comment type="similarity">
    <text evidence="1">Belongs to the enoyl-CoA hydratase/isomerase family.</text>
</comment>
<dbReference type="EMBL" id="BAABGJ010000017">
    <property type="protein sequence ID" value="GAA4340528.1"/>
    <property type="molecule type" value="Genomic_DNA"/>
</dbReference>
<proteinExistence type="inferred from homology"/>
<dbReference type="InterPro" id="IPR029045">
    <property type="entry name" value="ClpP/crotonase-like_dom_sf"/>
</dbReference>
<dbReference type="Gene3D" id="3.90.226.10">
    <property type="entry name" value="2-enoyl-CoA Hydratase, Chain A, domain 1"/>
    <property type="match status" value="1"/>
</dbReference>
<protein>
    <submittedName>
        <fullName evidence="4">Crotonase/enoyl-CoA hydratase family protein</fullName>
    </submittedName>
</protein>
<accession>A0ABP8HKE2</accession>
<dbReference type="Proteomes" id="UP001500975">
    <property type="component" value="Unassembled WGS sequence"/>
</dbReference>
<dbReference type="SUPFAM" id="SSF52096">
    <property type="entry name" value="ClpP/crotonase"/>
    <property type="match status" value="1"/>
</dbReference>
<sequence>MSVLLTEVREFVGVMTLNRPEKHNAMNAEMFVRMAETWEAWATDPNVRCAVITGAGERAFSAGGDLGSLIPVLTRARPPQDQFEATLLETHPRVRDVAMLRTFFPKPVIAAINGFCIAGGTEVIEGTDIRICTESATFGLPEVKRAILPAGGSLVRLTRQMPFCRAMEVILTGRSITAQEALEYGFVNYVTPREQLLAKAMEIAREISENGPLAVAAAKKAMIETSGMPLEQAYLIEDKAWDVVANSEDAKEGPLAFMEKRRPVYRGC</sequence>
<evidence type="ECO:0000256" key="1">
    <source>
        <dbReference type="ARBA" id="ARBA00005254"/>
    </source>
</evidence>
<evidence type="ECO:0000256" key="3">
    <source>
        <dbReference type="ARBA" id="ARBA00023239"/>
    </source>
</evidence>
<gene>
    <name evidence="4" type="ORF">GCM10023165_20560</name>
</gene>
<keyword evidence="5" id="KW-1185">Reference proteome</keyword>
<reference evidence="5" key="1">
    <citation type="journal article" date="2019" name="Int. J. Syst. Evol. Microbiol.">
        <title>The Global Catalogue of Microorganisms (GCM) 10K type strain sequencing project: providing services to taxonomists for standard genome sequencing and annotation.</title>
        <authorList>
            <consortium name="The Broad Institute Genomics Platform"/>
            <consortium name="The Broad Institute Genome Sequencing Center for Infectious Disease"/>
            <person name="Wu L."/>
            <person name="Ma J."/>
        </authorList>
    </citation>
    <scope>NUCLEOTIDE SEQUENCE [LARGE SCALE GENOMIC DNA]</scope>
    <source>
        <strain evidence="5">JCM 17804</strain>
    </source>
</reference>
<keyword evidence="3" id="KW-0456">Lyase</keyword>
<evidence type="ECO:0000313" key="4">
    <source>
        <dbReference type="EMBL" id="GAA4340528.1"/>
    </source>
</evidence>
<dbReference type="CDD" id="cd06558">
    <property type="entry name" value="crotonase-like"/>
    <property type="match status" value="1"/>
</dbReference>
<dbReference type="PANTHER" id="PTHR11941:SF169">
    <property type="entry name" value="(7AS)-7A-METHYL-1,5-DIOXO-2,3,5,6,7,7A-HEXAHYDRO-1H-INDENE-CARBOXYL-COA HYDROLASE"/>
    <property type="match status" value="1"/>
</dbReference>
<dbReference type="Gene3D" id="1.10.12.10">
    <property type="entry name" value="Lyase 2-enoyl-coa Hydratase, Chain A, domain 2"/>
    <property type="match status" value="1"/>
</dbReference>
<dbReference type="Pfam" id="PF00378">
    <property type="entry name" value="ECH_1"/>
    <property type="match status" value="1"/>
</dbReference>
<name>A0ABP8HKE2_9BURK</name>
<organism evidence="4 5">
    <name type="scientific">Variovorax defluvii</name>
    <dbReference type="NCBI Taxonomy" id="913761"/>
    <lineage>
        <taxon>Bacteria</taxon>
        <taxon>Pseudomonadati</taxon>
        <taxon>Pseudomonadota</taxon>
        <taxon>Betaproteobacteria</taxon>
        <taxon>Burkholderiales</taxon>
        <taxon>Comamonadaceae</taxon>
        <taxon>Variovorax</taxon>
    </lineage>
</organism>
<evidence type="ECO:0000313" key="5">
    <source>
        <dbReference type="Proteomes" id="UP001500975"/>
    </source>
</evidence>
<evidence type="ECO:0000256" key="2">
    <source>
        <dbReference type="ARBA" id="ARBA00023098"/>
    </source>
</evidence>
<dbReference type="PANTHER" id="PTHR11941">
    <property type="entry name" value="ENOYL-COA HYDRATASE-RELATED"/>
    <property type="match status" value="1"/>
</dbReference>
<dbReference type="RefSeq" id="WP_345537653.1">
    <property type="nucleotide sequence ID" value="NZ_BAABGJ010000017.1"/>
</dbReference>